<comment type="similarity">
    <text evidence="3 8">Belongs to the class I fructose-bisphosphate aldolase family.</text>
</comment>
<dbReference type="CDD" id="cd00948">
    <property type="entry name" value="FBP_aldolase_I_a"/>
    <property type="match status" value="1"/>
</dbReference>
<dbReference type="GO" id="GO:0006096">
    <property type="term" value="P:glycolytic process"/>
    <property type="evidence" value="ECO:0007669"/>
    <property type="project" value="UniProtKB-KW"/>
</dbReference>
<dbReference type="AlphaFoldDB" id="A0AB34K5M0"/>
<dbReference type="EMBL" id="JBGBPQ010000002">
    <property type="protein sequence ID" value="KAL1528467.1"/>
    <property type="molecule type" value="Genomic_DNA"/>
</dbReference>
<dbReference type="SUPFAM" id="SSF51569">
    <property type="entry name" value="Aldolase"/>
    <property type="match status" value="1"/>
</dbReference>
<name>A0AB34K5M0_PRYPA</name>
<dbReference type="Gene3D" id="3.20.20.70">
    <property type="entry name" value="Aldolase class I"/>
    <property type="match status" value="1"/>
</dbReference>
<dbReference type="FunFam" id="3.20.20.70:FF:000140">
    <property type="entry name" value="Fructose-bisphosphate aldolase"/>
    <property type="match status" value="1"/>
</dbReference>
<evidence type="ECO:0000256" key="1">
    <source>
        <dbReference type="ARBA" id="ARBA00000441"/>
    </source>
</evidence>
<dbReference type="GO" id="GO:0004332">
    <property type="term" value="F:fructose-bisphosphate aldolase activity"/>
    <property type="evidence" value="ECO:0007669"/>
    <property type="project" value="UniProtKB-EC"/>
</dbReference>
<dbReference type="Pfam" id="PF00274">
    <property type="entry name" value="Glycolytic"/>
    <property type="match status" value="1"/>
</dbReference>
<dbReference type="PANTHER" id="PTHR11627">
    <property type="entry name" value="FRUCTOSE-BISPHOSPHATE ALDOLASE"/>
    <property type="match status" value="1"/>
</dbReference>
<evidence type="ECO:0000256" key="7">
    <source>
        <dbReference type="ARBA" id="ARBA00023270"/>
    </source>
</evidence>
<dbReference type="Proteomes" id="UP001515480">
    <property type="component" value="Unassembled WGS sequence"/>
</dbReference>
<dbReference type="InterPro" id="IPR000741">
    <property type="entry name" value="FBA_I"/>
</dbReference>
<organism evidence="10 11">
    <name type="scientific">Prymnesium parvum</name>
    <name type="common">Toxic golden alga</name>
    <dbReference type="NCBI Taxonomy" id="97485"/>
    <lineage>
        <taxon>Eukaryota</taxon>
        <taxon>Haptista</taxon>
        <taxon>Haptophyta</taxon>
        <taxon>Prymnesiophyceae</taxon>
        <taxon>Prymnesiales</taxon>
        <taxon>Prymnesiaceae</taxon>
        <taxon>Prymnesium</taxon>
    </lineage>
</organism>
<evidence type="ECO:0000256" key="9">
    <source>
        <dbReference type="SAM" id="SignalP"/>
    </source>
</evidence>
<keyword evidence="5 8" id="KW-0324">Glycolysis</keyword>
<dbReference type="InterPro" id="IPR013785">
    <property type="entry name" value="Aldolase_TIM"/>
</dbReference>
<feature type="chain" id="PRO_5044212295" description="Fructose-bisphosphate aldolase" evidence="9">
    <location>
        <begin position="18"/>
        <end position="395"/>
    </location>
</feature>
<comment type="pathway">
    <text evidence="2">Carbohydrate degradation; glycolysis; D-glyceraldehyde 3-phosphate and glycerone phosphate from D-glucose: step 4/4.</text>
</comment>
<comment type="caution">
    <text evidence="10">The sequence shown here is derived from an EMBL/GenBank/DDBJ whole genome shotgun (WGS) entry which is preliminary data.</text>
</comment>
<gene>
    <name evidence="10" type="ORF">AB1Y20_009812</name>
</gene>
<evidence type="ECO:0000256" key="8">
    <source>
        <dbReference type="RuleBase" id="RU003994"/>
    </source>
</evidence>
<dbReference type="NCBIfam" id="NF033379">
    <property type="entry name" value="FrucBisAld_I"/>
    <property type="match status" value="1"/>
</dbReference>
<dbReference type="InterPro" id="IPR029768">
    <property type="entry name" value="Aldolase_I_AS"/>
</dbReference>
<protein>
    <recommendedName>
        <fullName evidence="4 8">Fructose-bisphosphate aldolase</fullName>
        <ecNumber evidence="4 8">4.1.2.13</ecNumber>
    </recommendedName>
</protein>
<reference evidence="10 11" key="1">
    <citation type="journal article" date="2024" name="Science">
        <title>Giant polyketide synthase enzymes in the biosynthesis of giant marine polyether toxins.</title>
        <authorList>
            <person name="Fallon T.R."/>
            <person name="Shende V.V."/>
            <person name="Wierzbicki I.H."/>
            <person name="Pendleton A.L."/>
            <person name="Watervoot N.F."/>
            <person name="Auber R.P."/>
            <person name="Gonzalez D.J."/>
            <person name="Wisecaver J.H."/>
            <person name="Moore B.S."/>
        </authorList>
    </citation>
    <scope>NUCLEOTIDE SEQUENCE [LARGE SCALE GENOMIC DNA]</scope>
    <source>
        <strain evidence="10 11">12B1</strain>
    </source>
</reference>
<keyword evidence="6 8" id="KW-0456">Lyase</keyword>
<accession>A0AB34K5M0</accession>
<dbReference type="EC" id="4.1.2.13" evidence="4 8"/>
<keyword evidence="9" id="KW-0732">Signal</keyword>
<feature type="signal peptide" evidence="9">
    <location>
        <begin position="1"/>
        <end position="17"/>
    </location>
</feature>
<proteinExistence type="inferred from homology"/>
<evidence type="ECO:0000256" key="4">
    <source>
        <dbReference type="ARBA" id="ARBA00013068"/>
    </source>
</evidence>
<sequence>MLCTLLASASFAPAARAPGVSSVRVPAPLMATPNAPEIYCGKYMEELIATANAMVAPGKGLLACDESTGTVGKRLEANGMENIEENRMKWRNLLFTTPGIGKYISGAILFEETLFQSDPDGKPFVDVLNENGIIPGIKVDTGLKPLACGGEGETWCTGLDTLKERTEKYYEQGARFAKWRTALKIDVEAGCPTDLAIEVAAQDLARYARICQESGLVPIVEPEILIDGTHDITTTARVQERVLSTVYKKLRENGVLLEGSLLKPSMTVPGVECKDKSDPQTIAKMTVQTLDRCLPPAMPGVTFLSGGISEEDSSIYLNEINKLDRKGAFALTFSYSRALQSSCIKIWGGKDDKYKAAQDQLLARAIANSEASQGKYVPGSQPSIEESLFVKNYVY</sequence>
<evidence type="ECO:0000256" key="6">
    <source>
        <dbReference type="ARBA" id="ARBA00023239"/>
    </source>
</evidence>
<evidence type="ECO:0000256" key="3">
    <source>
        <dbReference type="ARBA" id="ARBA00010387"/>
    </source>
</evidence>
<comment type="catalytic activity">
    <reaction evidence="1 8">
        <text>beta-D-fructose 1,6-bisphosphate = D-glyceraldehyde 3-phosphate + dihydroxyacetone phosphate</text>
        <dbReference type="Rhea" id="RHEA:14729"/>
        <dbReference type="ChEBI" id="CHEBI:32966"/>
        <dbReference type="ChEBI" id="CHEBI:57642"/>
        <dbReference type="ChEBI" id="CHEBI:59776"/>
        <dbReference type="EC" id="4.1.2.13"/>
    </reaction>
</comment>
<evidence type="ECO:0000256" key="2">
    <source>
        <dbReference type="ARBA" id="ARBA00004714"/>
    </source>
</evidence>
<evidence type="ECO:0000313" key="10">
    <source>
        <dbReference type="EMBL" id="KAL1528467.1"/>
    </source>
</evidence>
<evidence type="ECO:0000313" key="11">
    <source>
        <dbReference type="Proteomes" id="UP001515480"/>
    </source>
</evidence>
<keyword evidence="7" id="KW-0704">Schiff base</keyword>
<dbReference type="PROSITE" id="PS00158">
    <property type="entry name" value="ALDOLASE_CLASS_I"/>
    <property type="match status" value="1"/>
</dbReference>
<evidence type="ECO:0000256" key="5">
    <source>
        <dbReference type="ARBA" id="ARBA00023152"/>
    </source>
</evidence>
<keyword evidence="11" id="KW-1185">Reference proteome</keyword>